<keyword evidence="3 4" id="KW-0949">S-adenosyl-L-methionine</keyword>
<dbReference type="STRING" id="406100.SAMN04488052_102157"/>
<proteinExistence type="inferred from homology"/>
<organism evidence="6 7">
    <name type="scientific">Aquisalimonas asiatica</name>
    <dbReference type="NCBI Taxonomy" id="406100"/>
    <lineage>
        <taxon>Bacteria</taxon>
        <taxon>Pseudomonadati</taxon>
        <taxon>Pseudomonadota</taxon>
        <taxon>Gammaproteobacteria</taxon>
        <taxon>Chromatiales</taxon>
        <taxon>Ectothiorhodospiraceae</taxon>
        <taxon>Aquisalimonas</taxon>
    </lineage>
</organism>
<protein>
    <recommendedName>
        <fullName evidence="4">Ribosomal protein uL3 glutamine methyltransferase</fullName>
        <shortName evidence="4">uL3 MTase</shortName>
        <ecNumber evidence="4">2.1.1.298</ecNumber>
    </recommendedName>
    <alternativeName>
        <fullName evidence="4">N5-glutamine methyltransferase PrmB</fullName>
    </alternativeName>
</protein>
<dbReference type="InterPro" id="IPR017127">
    <property type="entry name" value="Ribosome_uL3_MTase"/>
</dbReference>
<dbReference type="Pfam" id="PF05175">
    <property type="entry name" value="MTS"/>
    <property type="match status" value="1"/>
</dbReference>
<evidence type="ECO:0000259" key="5">
    <source>
        <dbReference type="Pfam" id="PF05175"/>
    </source>
</evidence>
<dbReference type="CDD" id="cd02440">
    <property type="entry name" value="AdoMet_MTases"/>
    <property type="match status" value="1"/>
</dbReference>
<dbReference type="PANTHER" id="PTHR47806:SF1">
    <property type="entry name" value="RIBOSOMAL PROTEIN UL3 GLUTAMINE METHYLTRANSFERASE"/>
    <property type="match status" value="1"/>
</dbReference>
<dbReference type="PROSITE" id="PS00092">
    <property type="entry name" value="N6_MTASE"/>
    <property type="match status" value="1"/>
</dbReference>
<dbReference type="InterPro" id="IPR007848">
    <property type="entry name" value="Small_mtfrase_dom"/>
</dbReference>
<dbReference type="InterPro" id="IPR002052">
    <property type="entry name" value="DNA_methylase_N6_adenine_CS"/>
</dbReference>
<evidence type="ECO:0000313" key="7">
    <source>
        <dbReference type="Proteomes" id="UP000199657"/>
    </source>
</evidence>
<name>A0A1H8RPS6_9GAMM</name>
<dbReference type="GO" id="GO:0036009">
    <property type="term" value="F:protein-glutamine N-methyltransferase activity"/>
    <property type="evidence" value="ECO:0007669"/>
    <property type="project" value="UniProtKB-UniRule"/>
</dbReference>
<sequence length="315" mass="34785">MLELEEPLSHLRTLRDYVRWSASRFREAGLVFGHGTDNALDEAAALVLHSVHLPPVIDDALWQARVTPGEGRAILERAKRRIDERLPLPYLTREAWFAGLPFYVDNRVLVPRSPIAELIETGFAPWLDPDRVERVLDMGTGSGCIAIACALAFDHAVVDASDVSADALEVAGINVQRHQLQEWVRLHRADAFDGLPGGERYDLIVANPPYVDAVDMAQLPPEYRHEPRLGLAAGDDGLDVVRRILADAHHWLAEDGLLVVEVGNSAEAVEALWPQAPLVWIEFERGGHGVFAITAQDLRACEGLFGATAPPEYNR</sequence>
<dbReference type="RefSeq" id="WP_091640683.1">
    <property type="nucleotide sequence ID" value="NZ_FOEG01000002.1"/>
</dbReference>
<dbReference type="PANTHER" id="PTHR47806">
    <property type="entry name" value="50S RIBOSOMAL PROTEIN L3 GLUTAMINE METHYLTRANSFERASE"/>
    <property type="match status" value="1"/>
</dbReference>
<keyword evidence="6" id="KW-0687">Ribonucleoprotein</keyword>
<dbReference type="PIRSF" id="PIRSF037167">
    <property type="entry name" value="Mtase_YfcB_prd"/>
    <property type="match status" value="1"/>
</dbReference>
<gene>
    <name evidence="4" type="primary">prmB</name>
    <name evidence="6" type="ORF">SAMN04488052_102157</name>
</gene>
<evidence type="ECO:0000256" key="1">
    <source>
        <dbReference type="ARBA" id="ARBA00022603"/>
    </source>
</evidence>
<dbReference type="HAMAP" id="MF_02125">
    <property type="entry name" value="L3_methyltr_PrmB"/>
    <property type="match status" value="1"/>
</dbReference>
<dbReference type="InterPro" id="IPR004556">
    <property type="entry name" value="HemK-like"/>
</dbReference>
<dbReference type="GO" id="GO:0032259">
    <property type="term" value="P:methylation"/>
    <property type="evidence" value="ECO:0007669"/>
    <property type="project" value="UniProtKB-KW"/>
</dbReference>
<evidence type="ECO:0000256" key="2">
    <source>
        <dbReference type="ARBA" id="ARBA00022679"/>
    </source>
</evidence>
<accession>A0A1H8RPS6</accession>
<keyword evidence="1 4" id="KW-0489">Methyltransferase</keyword>
<comment type="similarity">
    <text evidence="4">Belongs to the protein N5-glutamine methyltransferase family. PrmB subfamily.</text>
</comment>
<feature type="domain" description="Methyltransferase small" evidence="5">
    <location>
        <begin position="127"/>
        <end position="214"/>
    </location>
</feature>
<dbReference type="EC" id="2.1.1.298" evidence="4"/>
<keyword evidence="6" id="KW-0689">Ribosomal protein</keyword>
<evidence type="ECO:0000313" key="6">
    <source>
        <dbReference type="EMBL" id="SEO68178.1"/>
    </source>
</evidence>
<dbReference type="GO" id="GO:0005829">
    <property type="term" value="C:cytosol"/>
    <property type="evidence" value="ECO:0007669"/>
    <property type="project" value="TreeGrafter"/>
</dbReference>
<dbReference type="EMBL" id="FOEG01000002">
    <property type="protein sequence ID" value="SEO68178.1"/>
    <property type="molecule type" value="Genomic_DNA"/>
</dbReference>
<reference evidence="6 7" key="1">
    <citation type="submission" date="2016-10" db="EMBL/GenBank/DDBJ databases">
        <authorList>
            <person name="de Groot N.N."/>
        </authorList>
    </citation>
    <scope>NUCLEOTIDE SEQUENCE [LARGE SCALE GENOMIC DNA]</scope>
    <source>
        <strain evidence="6 7">CGMCC 1.6291</strain>
    </source>
</reference>
<dbReference type="NCBIfam" id="TIGR03533">
    <property type="entry name" value="L3_gln_methyl"/>
    <property type="match status" value="1"/>
</dbReference>
<keyword evidence="2 4" id="KW-0808">Transferase</keyword>
<dbReference type="Proteomes" id="UP000199657">
    <property type="component" value="Unassembled WGS sequence"/>
</dbReference>
<comment type="function">
    <text evidence="4">Methylates ribosomal protein uL3 on a specific glutamine residue.</text>
</comment>
<dbReference type="InterPro" id="IPR029063">
    <property type="entry name" value="SAM-dependent_MTases_sf"/>
</dbReference>
<comment type="catalytic activity">
    <reaction evidence="4">
        <text>L-glutaminyl-[ribosomal protein uL3] + S-adenosyl-L-methionine = N(5)-methyl-L-glutaminyl-[ribosomal protein uL3] + S-adenosyl-L-homocysteine + H(+)</text>
        <dbReference type="Rhea" id="RHEA:45020"/>
        <dbReference type="Rhea" id="RHEA-COMP:11063"/>
        <dbReference type="Rhea" id="RHEA-COMP:11064"/>
        <dbReference type="ChEBI" id="CHEBI:15378"/>
        <dbReference type="ChEBI" id="CHEBI:30011"/>
        <dbReference type="ChEBI" id="CHEBI:57856"/>
        <dbReference type="ChEBI" id="CHEBI:59789"/>
        <dbReference type="ChEBI" id="CHEBI:61891"/>
        <dbReference type="EC" id="2.1.1.298"/>
    </reaction>
</comment>
<dbReference type="Gene3D" id="3.40.50.150">
    <property type="entry name" value="Vaccinia Virus protein VP39"/>
    <property type="match status" value="1"/>
</dbReference>
<evidence type="ECO:0000256" key="3">
    <source>
        <dbReference type="ARBA" id="ARBA00022691"/>
    </source>
</evidence>
<evidence type="ECO:0000256" key="4">
    <source>
        <dbReference type="HAMAP-Rule" id="MF_02125"/>
    </source>
</evidence>
<keyword evidence="7" id="KW-1185">Reference proteome</keyword>
<dbReference type="SUPFAM" id="SSF53335">
    <property type="entry name" value="S-adenosyl-L-methionine-dependent methyltransferases"/>
    <property type="match status" value="1"/>
</dbReference>
<dbReference type="OrthoDB" id="9800643at2"/>
<dbReference type="GO" id="GO:0005840">
    <property type="term" value="C:ribosome"/>
    <property type="evidence" value="ECO:0007669"/>
    <property type="project" value="UniProtKB-KW"/>
</dbReference>
<dbReference type="GO" id="GO:0003676">
    <property type="term" value="F:nucleic acid binding"/>
    <property type="evidence" value="ECO:0007669"/>
    <property type="project" value="InterPro"/>
</dbReference>
<dbReference type="NCBIfam" id="TIGR00536">
    <property type="entry name" value="hemK_fam"/>
    <property type="match status" value="1"/>
</dbReference>
<dbReference type="AlphaFoldDB" id="A0A1H8RPS6"/>